<dbReference type="SUPFAM" id="SSF47384">
    <property type="entry name" value="Homodimeric domain of signal transducing histidine kinase"/>
    <property type="match status" value="1"/>
</dbReference>
<dbReference type="Pfam" id="PF00512">
    <property type="entry name" value="HisKA"/>
    <property type="match status" value="1"/>
</dbReference>
<dbReference type="InterPro" id="IPR036890">
    <property type="entry name" value="HATPase_C_sf"/>
</dbReference>
<dbReference type="Gene3D" id="3.30.565.10">
    <property type="entry name" value="Histidine kinase-like ATPase, C-terminal domain"/>
    <property type="match status" value="1"/>
</dbReference>
<name>A0A518D9H6_9BACT</name>
<proteinExistence type="predicted"/>
<organism evidence="5 6">
    <name type="scientific">Pirellulimonas nuda</name>
    <dbReference type="NCBI Taxonomy" id="2528009"/>
    <lineage>
        <taxon>Bacteria</taxon>
        <taxon>Pseudomonadati</taxon>
        <taxon>Planctomycetota</taxon>
        <taxon>Planctomycetia</taxon>
        <taxon>Pirellulales</taxon>
        <taxon>Lacipirellulaceae</taxon>
        <taxon>Pirellulimonas</taxon>
    </lineage>
</organism>
<feature type="domain" description="Histidine kinase" evidence="4">
    <location>
        <begin position="38"/>
        <end position="252"/>
    </location>
</feature>
<evidence type="ECO:0000313" key="5">
    <source>
        <dbReference type="EMBL" id="QDU88086.1"/>
    </source>
</evidence>
<reference evidence="5 6" key="1">
    <citation type="submission" date="2019-02" db="EMBL/GenBank/DDBJ databases">
        <title>Deep-cultivation of Planctomycetes and their phenomic and genomic characterization uncovers novel biology.</title>
        <authorList>
            <person name="Wiegand S."/>
            <person name="Jogler M."/>
            <person name="Boedeker C."/>
            <person name="Pinto D."/>
            <person name="Vollmers J."/>
            <person name="Rivas-Marin E."/>
            <person name="Kohn T."/>
            <person name="Peeters S.H."/>
            <person name="Heuer A."/>
            <person name="Rast P."/>
            <person name="Oberbeckmann S."/>
            <person name="Bunk B."/>
            <person name="Jeske O."/>
            <person name="Meyerdierks A."/>
            <person name="Storesund J.E."/>
            <person name="Kallscheuer N."/>
            <person name="Luecker S."/>
            <person name="Lage O.M."/>
            <person name="Pohl T."/>
            <person name="Merkel B.J."/>
            <person name="Hornburger P."/>
            <person name="Mueller R.-W."/>
            <person name="Bruemmer F."/>
            <person name="Labrenz M."/>
            <person name="Spormann A.M."/>
            <person name="Op den Camp H."/>
            <person name="Overmann J."/>
            <person name="Amann R."/>
            <person name="Jetten M.S.M."/>
            <person name="Mascher T."/>
            <person name="Medema M.H."/>
            <person name="Devos D.P."/>
            <person name="Kaster A.-K."/>
            <person name="Ovreas L."/>
            <person name="Rohde M."/>
            <person name="Galperin M.Y."/>
            <person name="Jogler C."/>
        </authorList>
    </citation>
    <scope>NUCLEOTIDE SEQUENCE [LARGE SCALE GENOMIC DNA]</scope>
    <source>
        <strain evidence="5 6">Pla175</strain>
    </source>
</reference>
<dbReference type="SUPFAM" id="SSF55874">
    <property type="entry name" value="ATPase domain of HSP90 chaperone/DNA topoisomerase II/histidine kinase"/>
    <property type="match status" value="1"/>
</dbReference>
<dbReference type="PRINTS" id="PR00344">
    <property type="entry name" value="BCTRLSENSOR"/>
</dbReference>
<dbReference type="InterPro" id="IPR036097">
    <property type="entry name" value="HisK_dim/P_sf"/>
</dbReference>
<dbReference type="PANTHER" id="PTHR43065">
    <property type="entry name" value="SENSOR HISTIDINE KINASE"/>
    <property type="match status" value="1"/>
</dbReference>
<dbReference type="EC" id="2.7.13.3" evidence="2"/>
<dbReference type="AlphaFoldDB" id="A0A518D9H6"/>
<dbReference type="EMBL" id="CP036291">
    <property type="protein sequence ID" value="QDU88086.1"/>
    <property type="molecule type" value="Genomic_DNA"/>
</dbReference>
<evidence type="ECO:0000256" key="3">
    <source>
        <dbReference type="ARBA" id="ARBA00022553"/>
    </source>
</evidence>
<evidence type="ECO:0000256" key="2">
    <source>
        <dbReference type="ARBA" id="ARBA00012438"/>
    </source>
</evidence>
<dbReference type="PANTHER" id="PTHR43065:SF42">
    <property type="entry name" value="TWO-COMPONENT SENSOR PPRA"/>
    <property type="match status" value="1"/>
</dbReference>
<accession>A0A518D9H6</accession>
<dbReference type="PROSITE" id="PS50109">
    <property type="entry name" value="HIS_KIN"/>
    <property type="match status" value="1"/>
</dbReference>
<keyword evidence="6" id="KW-1185">Reference proteome</keyword>
<dbReference type="SMART" id="SM00387">
    <property type="entry name" value="HATPase_c"/>
    <property type="match status" value="1"/>
</dbReference>
<dbReference type="GO" id="GO:0000155">
    <property type="term" value="F:phosphorelay sensor kinase activity"/>
    <property type="evidence" value="ECO:0007669"/>
    <property type="project" value="InterPro"/>
</dbReference>
<dbReference type="RefSeq" id="WP_145282637.1">
    <property type="nucleotide sequence ID" value="NZ_CP036291.1"/>
</dbReference>
<dbReference type="InterPro" id="IPR005467">
    <property type="entry name" value="His_kinase_dom"/>
</dbReference>
<comment type="catalytic activity">
    <reaction evidence="1">
        <text>ATP + protein L-histidine = ADP + protein N-phospho-L-histidine.</text>
        <dbReference type="EC" id="2.7.13.3"/>
    </reaction>
</comment>
<evidence type="ECO:0000313" key="6">
    <source>
        <dbReference type="Proteomes" id="UP000317429"/>
    </source>
</evidence>
<dbReference type="CDD" id="cd00075">
    <property type="entry name" value="HATPase"/>
    <property type="match status" value="1"/>
</dbReference>
<dbReference type="Gene3D" id="1.10.287.130">
    <property type="match status" value="1"/>
</dbReference>
<dbReference type="Proteomes" id="UP000317429">
    <property type="component" value="Chromosome"/>
</dbReference>
<gene>
    <name evidence="5" type="primary">virA</name>
    <name evidence="5" type="ORF">Pla175_14570</name>
</gene>
<dbReference type="InterPro" id="IPR003661">
    <property type="entry name" value="HisK_dim/P_dom"/>
</dbReference>
<keyword evidence="5" id="KW-0808">Transferase</keyword>
<dbReference type="KEGG" id="pnd:Pla175_14570"/>
<dbReference type="InterPro" id="IPR003594">
    <property type="entry name" value="HATPase_dom"/>
</dbReference>
<evidence type="ECO:0000256" key="1">
    <source>
        <dbReference type="ARBA" id="ARBA00000085"/>
    </source>
</evidence>
<dbReference type="InterPro" id="IPR004358">
    <property type="entry name" value="Sig_transdc_His_kin-like_C"/>
</dbReference>
<sequence length="274" mass="29695">MQAGKEGSTAELQVEVQALRQQLLEAQKMASLGELVGTTTHEFNNALTTILNYAKLGLRHKDQPTRDKALEKIMSAAQRAEKIANSVLGMARNRGHDPAPTDLGALAEETLVLLERELMKYRVSVEKRYETGRRALVVANQVQQVLVNLLTNARQAMPKGGVVMVRVAEDAAREWIELTVRDNGEGIPPDVLPRIFERRFSTKQGPDETGKGGMGLGLSACKEIVEAHGGKIRVESTPGRGTAFVLRLPAAPAEAAIALVVPLGVPVDCQTFAF</sequence>
<evidence type="ECO:0000259" key="4">
    <source>
        <dbReference type="PROSITE" id="PS50109"/>
    </source>
</evidence>
<protein>
    <recommendedName>
        <fullName evidence="2">histidine kinase</fullName>
        <ecNumber evidence="2">2.7.13.3</ecNumber>
    </recommendedName>
</protein>
<dbReference type="OrthoDB" id="9784397at2"/>
<dbReference type="SMART" id="SM00388">
    <property type="entry name" value="HisKA"/>
    <property type="match status" value="1"/>
</dbReference>
<keyword evidence="3" id="KW-0597">Phosphoprotein</keyword>
<dbReference type="Pfam" id="PF02518">
    <property type="entry name" value="HATPase_c"/>
    <property type="match status" value="1"/>
</dbReference>